<dbReference type="AlphaFoldDB" id="A0A939BFD2"/>
<dbReference type="SMART" id="SM00357">
    <property type="entry name" value="CSP"/>
    <property type="match status" value="1"/>
</dbReference>
<evidence type="ECO:0000256" key="2">
    <source>
        <dbReference type="ARBA" id="ARBA00022490"/>
    </source>
</evidence>
<comment type="caution">
    <text evidence="5">The sequence shown here is derived from an EMBL/GenBank/DDBJ whole genome shotgun (WGS) entry which is preliminary data.</text>
</comment>
<evidence type="ECO:0000313" key="6">
    <source>
        <dbReference type="Proteomes" id="UP000705508"/>
    </source>
</evidence>
<evidence type="ECO:0000256" key="1">
    <source>
        <dbReference type="ARBA" id="ARBA00004496"/>
    </source>
</evidence>
<dbReference type="InterPro" id="IPR011129">
    <property type="entry name" value="CSD"/>
</dbReference>
<dbReference type="InterPro" id="IPR012156">
    <property type="entry name" value="Cold_shock_CspA"/>
</dbReference>
<evidence type="ECO:0000313" key="5">
    <source>
        <dbReference type="EMBL" id="MBM6948142.1"/>
    </source>
</evidence>
<dbReference type="PIRSF" id="PIRSF002599">
    <property type="entry name" value="Cold_shock_A"/>
    <property type="match status" value="1"/>
</dbReference>
<dbReference type="EMBL" id="JACJKS010000006">
    <property type="protein sequence ID" value="MBM6948142.1"/>
    <property type="molecule type" value="Genomic_DNA"/>
</dbReference>
<dbReference type="Proteomes" id="UP000705508">
    <property type="component" value="Unassembled WGS sequence"/>
</dbReference>
<dbReference type="InterPro" id="IPR019844">
    <property type="entry name" value="CSD_CS"/>
</dbReference>
<dbReference type="PANTHER" id="PTHR11544">
    <property type="entry name" value="COLD SHOCK DOMAIN CONTAINING PROTEINS"/>
    <property type="match status" value="1"/>
</dbReference>
<evidence type="ECO:0000256" key="3">
    <source>
        <dbReference type="RuleBase" id="RU000408"/>
    </source>
</evidence>
<reference evidence="5" key="2">
    <citation type="journal article" date="2021" name="Sci. Rep.">
        <title>The distribution of antibiotic resistance genes in chicken gut microbiota commensals.</title>
        <authorList>
            <person name="Juricova H."/>
            <person name="Matiasovicova J."/>
            <person name="Kubasova T."/>
            <person name="Cejkova D."/>
            <person name="Rychlik I."/>
        </authorList>
    </citation>
    <scope>NUCLEOTIDE SEQUENCE</scope>
    <source>
        <strain evidence="5">An582</strain>
    </source>
</reference>
<sequence length="66" mass="7374">MSKGTVKWFNNQKGYGFISDEEGKDIFVHYSGLQMDGFKTLDEGQQVEFDVTEGTKGPQAVNVVKL</sequence>
<reference evidence="5" key="1">
    <citation type="submission" date="2020-08" db="EMBL/GenBank/DDBJ databases">
        <authorList>
            <person name="Cejkova D."/>
            <person name="Kubasova T."/>
            <person name="Jahodarova E."/>
            <person name="Rychlik I."/>
        </authorList>
    </citation>
    <scope>NUCLEOTIDE SEQUENCE</scope>
    <source>
        <strain evidence="5">An582</strain>
    </source>
</reference>
<dbReference type="GO" id="GO:0003676">
    <property type="term" value="F:nucleic acid binding"/>
    <property type="evidence" value="ECO:0007669"/>
    <property type="project" value="InterPro"/>
</dbReference>
<accession>A0A939BFD2</accession>
<dbReference type="InterPro" id="IPR002059">
    <property type="entry name" value="CSP_DNA-bd"/>
</dbReference>
<dbReference type="GO" id="GO:0005737">
    <property type="term" value="C:cytoplasm"/>
    <property type="evidence" value="ECO:0007669"/>
    <property type="project" value="UniProtKB-SubCell"/>
</dbReference>
<dbReference type="CDD" id="cd04458">
    <property type="entry name" value="CSP_CDS"/>
    <property type="match status" value="1"/>
</dbReference>
<dbReference type="Pfam" id="PF00313">
    <property type="entry name" value="CSD"/>
    <property type="match status" value="1"/>
</dbReference>
<proteinExistence type="predicted"/>
<dbReference type="PROSITE" id="PS51857">
    <property type="entry name" value="CSD_2"/>
    <property type="match status" value="1"/>
</dbReference>
<evidence type="ECO:0000259" key="4">
    <source>
        <dbReference type="PROSITE" id="PS51857"/>
    </source>
</evidence>
<dbReference type="RefSeq" id="WP_204906177.1">
    <property type="nucleotide sequence ID" value="NZ_JACJKS010000006.1"/>
</dbReference>
<dbReference type="FunFam" id="2.40.50.140:FF:000006">
    <property type="entry name" value="Cold shock protein CspC"/>
    <property type="match status" value="1"/>
</dbReference>
<dbReference type="GO" id="GO:0010468">
    <property type="term" value="P:regulation of gene expression"/>
    <property type="evidence" value="ECO:0007669"/>
    <property type="project" value="UniProtKB-ARBA"/>
</dbReference>
<keyword evidence="2" id="KW-0963">Cytoplasm</keyword>
<gene>
    <name evidence="5" type="ORF">H6A20_05660</name>
</gene>
<comment type="subcellular location">
    <subcellularLocation>
        <location evidence="1 3">Cytoplasm</location>
    </subcellularLocation>
</comment>
<name>A0A939BFD2_9CLOT</name>
<dbReference type="Gene3D" id="6.20.370.130">
    <property type="match status" value="1"/>
</dbReference>
<dbReference type="SUPFAM" id="SSF50249">
    <property type="entry name" value="Nucleic acid-binding proteins"/>
    <property type="match status" value="1"/>
</dbReference>
<dbReference type="PRINTS" id="PR00050">
    <property type="entry name" value="COLDSHOCK"/>
</dbReference>
<dbReference type="InterPro" id="IPR012340">
    <property type="entry name" value="NA-bd_OB-fold"/>
</dbReference>
<dbReference type="InterPro" id="IPR050181">
    <property type="entry name" value="Cold_shock_domain"/>
</dbReference>
<protein>
    <submittedName>
        <fullName evidence="5">Cold-shock protein</fullName>
    </submittedName>
</protein>
<dbReference type="PROSITE" id="PS00352">
    <property type="entry name" value="CSD_1"/>
    <property type="match status" value="1"/>
</dbReference>
<feature type="domain" description="CSD" evidence="4">
    <location>
        <begin position="1"/>
        <end position="65"/>
    </location>
</feature>
<organism evidence="5 6">
    <name type="scientific">Mordavella massiliensis</name>
    <dbReference type="NCBI Taxonomy" id="1871024"/>
    <lineage>
        <taxon>Bacteria</taxon>
        <taxon>Bacillati</taxon>
        <taxon>Bacillota</taxon>
        <taxon>Clostridia</taxon>
        <taxon>Eubacteriales</taxon>
        <taxon>Clostridiaceae</taxon>
        <taxon>Mordavella</taxon>
    </lineage>
</organism>
<dbReference type="Gene3D" id="2.40.50.140">
    <property type="entry name" value="Nucleic acid-binding proteins"/>
    <property type="match status" value="1"/>
</dbReference>
<dbReference type="GO" id="GO:0051252">
    <property type="term" value="P:regulation of RNA metabolic process"/>
    <property type="evidence" value="ECO:0007669"/>
    <property type="project" value="UniProtKB-ARBA"/>
</dbReference>